<keyword evidence="3" id="KW-1185">Reference proteome</keyword>
<dbReference type="EMBL" id="CP117834">
    <property type="protein sequence ID" value="WDF02743.1"/>
    <property type="molecule type" value="Genomic_DNA"/>
</dbReference>
<dbReference type="Gene3D" id="1.10.260.40">
    <property type="entry name" value="lambda repressor-like DNA-binding domains"/>
    <property type="match status" value="1"/>
</dbReference>
<name>A0ABY7W5K8_9BACI</name>
<evidence type="ECO:0000313" key="3">
    <source>
        <dbReference type="Proteomes" id="UP001215143"/>
    </source>
</evidence>
<protein>
    <submittedName>
        <fullName evidence="2">Helix-turn-helix transcriptional regulator</fullName>
    </submittedName>
</protein>
<evidence type="ECO:0000259" key="1">
    <source>
        <dbReference type="PROSITE" id="PS50943"/>
    </source>
</evidence>
<dbReference type="InterPro" id="IPR010982">
    <property type="entry name" value="Lambda_DNA-bd_dom_sf"/>
</dbReference>
<evidence type="ECO:0000313" key="2">
    <source>
        <dbReference type="EMBL" id="WDF02743.1"/>
    </source>
</evidence>
<reference evidence="2 3" key="1">
    <citation type="submission" date="2023-02" db="EMBL/GenBank/DDBJ databases">
        <authorList>
            <person name="Liu G."/>
        </authorList>
    </citation>
    <scope>NUCLEOTIDE SEQUENCE [LARGE SCALE GENOMIC DNA]</scope>
    <source>
        <strain evidence="2 3">DSM 23008</strain>
    </source>
</reference>
<dbReference type="RefSeq" id="WP_274272325.1">
    <property type="nucleotide sequence ID" value="NZ_CP117834.1"/>
</dbReference>
<dbReference type="CDD" id="cd00093">
    <property type="entry name" value="HTH_XRE"/>
    <property type="match status" value="1"/>
</dbReference>
<dbReference type="PROSITE" id="PS50943">
    <property type="entry name" value="HTH_CROC1"/>
    <property type="match status" value="1"/>
</dbReference>
<dbReference type="SUPFAM" id="SSF47413">
    <property type="entry name" value="lambda repressor-like DNA-binding domains"/>
    <property type="match status" value="1"/>
</dbReference>
<sequence>MQLSAEQVAAIRRVFALSQRGFGESVGVSDAYICYVENGKKPLSSRVSAKVSEVYGIDAERMIEIMTIAKTFNLTKDVTG</sequence>
<proteinExistence type="predicted"/>
<dbReference type="InterPro" id="IPR001387">
    <property type="entry name" value="Cro/C1-type_HTH"/>
</dbReference>
<accession>A0ABY7W5K8</accession>
<feature type="domain" description="HTH cro/C1-type" evidence="1">
    <location>
        <begin position="8"/>
        <end position="62"/>
    </location>
</feature>
<organism evidence="2 3">
    <name type="scientific">Shouchella hunanensis</name>
    <dbReference type="NCBI Taxonomy" id="766894"/>
    <lineage>
        <taxon>Bacteria</taxon>
        <taxon>Bacillati</taxon>
        <taxon>Bacillota</taxon>
        <taxon>Bacilli</taxon>
        <taxon>Bacillales</taxon>
        <taxon>Bacillaceae</taxon>
        <taxon>Shouchella</taxon>
    </lineage>
</organism>
<gene>
    <name evidence="2" type="ORF">PQ477_14705</name>
</gene>
<dbReference type="Pfam" id="PF01381">
    <property type="entry name" value="HTH_3"/>
    <property type="match status" value="1"/>
</dbReference>
<dbReference type="Proteomes" id="UP001215143">
    <property type="component" value="Chromosome"/>
</dbReference>